<dbReference type="Pfam" id="PF04326">
    <property type="entry name" value="SLFN_AlbA_2"/>
    <property type="match status" value="1"/>
</dbReference>
<dbReference type="Gene3D" id="3.30.565.60">
    <property type="match status" value="1"/>
</dbReference>
<keyword evidence="4" id="KW-1185">Reference proteome</keyword>
<organism evidence="3 4">
    <name type="scientific">Sinosporangium siamense</name>
    <dbReference type="NCBI Taxonomy" id="1367973"/>
    <lineage>
        <taxon>Bacteria</taxon>
        <taxon>Bacillati</taxon>
        <taxon>Actinomycetota</taxon>
        <taxon>Actinomycetes</taxon>
        <taxon>Streptosporangiales</taxon>
        <taxon>Streptosporangiaceae</taxon>
        <taxon>Sinosporangium</taxon>
    </lineage>
</organism>
<evidence type="ECO:0000313" key="4">
    <source>
        <dbReference type="Proteomes" id="UP000606172"/>
    </source>
</evidence>
<gene>
    <name evidence="3" type="ORF">Ssi02_23810</name>
</gene>
<dbReference type="Gene3D" id="3.30.950.30">
    <property type="entry name" value="Schlafen, AAA domain"/>
    <property type="match status" value="1"/>
</dbReference>
<dbReference type="RefSeq" id="WP_204024726.1">
    <property type="nucleotide sequence ID" value="NZ_BOOW01000014.1"/>
</dbReference>
<name>A0A919RG57_9ACTN</name>
<proteinExistence type="predicted"/>
<dbReference type="Proteomes" id="UP000606172">
    <property type="component" value="Unassembled WGS sequence"/>
</dbReference>
<dbReference type="PANTHER" id="PTHR30595">
    <property type="entry name" value="GLPR-RELATED TRANSCRIPTIONAL REPRESSOR"/>
    <property type="match status" value="1"/>
</dbReference>
<dbReference type="EMBL" id="BOOW01000014">
    <property type="protein sequence ID" value="GII92150.1"/>
    <property type="molecule type" value="Genomic_DNA"/>
</dbReference>
<dbReference type="InterPro" id="IPR007421">
    <property type="entry name" value="Schlafen_AlbA_2_dom"/>
</dbReference>
<reference evidence="3" key="1">
    <citation type="submission" date="2021-01" db="EMBL/GenBank/DDBJ databases">
        <title>Whole genome shotgun sequence of Sinosporangium siamense NBRC 109515.</title>
        <authorList>
            <person name="Komaki H."/>
            <person name="Tamura T."/>
        </authorList>
    </citation>
    <scope>NUCLEOTIDE SEQUENCE</scope>
    <source>
        <strain evidence="3">NBRC 109515</strain>
    </source>
</reference>
<dbReference type="InterPro" id="IPR038475">
    <property type="entry name" value="RecG_C_sf"/>
</dbReference>
<sequence>MTASLEALEKILSGTTAAKCETENLDFKQAKPVLKEAFQDLAEACVCFANASGGTVIVGVIDNKAGEEAFVGCEIEAGILRGKIHQLTTPSLLVEVKTLEFSGRRLLEIIVPEGLEVYSTTKGYAYQRINADCLPMRPLDITRLSEERRGFDWSATASGRPLDDVDPLALRYCRRLLSGSADPVRQRYARFGDADLLNTLQAIANDGSLSRSGELMFCQDPSTIGPSAAVYQHRRTQSGEADAVLRLSAPLVLAFDEVLQAIRARQGITPVTLADGRQLQIEDYPSAAIREALVNAFIHGDWRLRASVQIEHSPQYLRIESPGPLVSGVNTSNILTRGSRARYPALAAGFRLLGLAEEVGQGVDRMYREMIKSGRDVPVIEEDADRVSVLFRGEPPNTRIAKFVASLPEEEQDDTDAMIIIRMLCTKRTARSSDVAPAIQRSQDEAQAALRRLAVDPVNVLEPTRATMQHRYPIYRLRAEVVARLGSAVDYHSRAVDDIDKKIIEHVQDYGEVNNRTIQRLFDIDVYQARDILRDLVGRELLMRTSEQKRGTAVRYGPGPKFPKSKGNRRKRASRTSSGRNPEKETSF</sequence>
<evidence type="ECO:0000313" key="3">
    <source>
        <dbReference type="EMBL" id="GII92150.1"/>
    </source>
</evidence>
<evidence type="ECO:0000259" key="2">
    <source>
        <dbReference type="Pfam" id="PF04326"/>
    </source>
</evidence>
<feature type="compositionally biased region" description="Basic residues" evidence="1">
    <location>
        <begin position="563"/>
        <end position="574"/>
    </location>
</feature>
<protein>
    <recommendedName>
        <fullName evidence="2">Schlafen AlbA-2 domain-containing protein</fullName>
    </recommendedName>
</protein>
<feature type="domain" description="Schlafen AlbA-2" evidence="2">
    <location>
        <begin position="21"/>
        <end position="136"/>
    </location>
</feature>
<dbReference type="InterPro" id="IPR038461">
    <property type="entry name" value="Schlafen_AlbA_2_dom_sf"/>
</dbReference>
<evidence type="ECO:0000256" key="1">
    <source>
        <dbReference type="SAM" id="MobiDB-lite"/>
    </source>
</evidence>
<dbReference type="PANTHER" id="PTHR30595:SF6">
    <property type="entry name" value="SCHLAFEN ALBA-2 DOMAIN-CONTAINING PROTEIN"/>
    <property type="match status" value="1"/>
</dbReference>
<dbReference type="Pfam" id="PF13749">
    <property type="entry name" value="HATPase_c_4"/>
    <property type="match status" value="1"/>
</dbReference>
<dbReference type="AlphaFoldDB" id="A0A919RG57"/>
<dbReference type="Gene3D" id="6.10.10.130">
    <property type="match status" value="1"/>
</dbReference>
<comment type="caution">
    <text evidence="3">The sequence shown here is derived from an EMBL/GenBank/DDBJ whole genome shotgun (WGS) entry which is preliminary data.</text>
</comment>
<accession>A0A919RG57</accession>
<feature type="region of interest" description="Disordered" evidence="1">
    <location>
        <begin position="547"/>
        <end position="588"/>
    </location>
</feature>